<reference evidence="2" key="1">
    <citation type="submission" date="2012-04" db="EMBL/GenBank/DDBJ databases">
        <title>The Genome Sequence of Loa loa.</title>
        <authorList>
            <consortium name="The Broad Institute Genome Sequencing Platform"/>
            <consortium name="Broad Institute Genome Sequencing Center for Infectious Disease"/>
            <person name="Nutman T.B."/>
            <person name="Fink D.L."/>
            <person name="Russ C."/>
            <person name="Young S."/>
            <person name="Zeng Q."/>
            <person name="Gargeya S."/>
            <person name="Alvarado L."/>
            <person name="Berlin A."/>
            <person name="Chapman S.B."/>
            <person name="Chen Z."/>
            <person name="Freedman E."/>
            <person name="Gellesch M."/>
            <person name="Goldberg J."/>
            <person name="Griggs A."/>
            <person name="Gujja S."/>
            <person name="Heilman E.R."/>
            <person name="Heiman D."/>
            <person name="Howarth C."/>
            <person name="Mehta T."/>
            <person name="Neiman D."/>
            <person name="Pearson M."/>
            <person name="Roberts A."/>
            <person name="Saif S."/>
            <person name="Shea T."/>
            <person name="Shenoy N."/>
            <person name="Sisk P."/>
            <person name="Stolte C."/>
            <person name="Sykes S."/>
            <person name="White J."/>
            <person name="Yandava C."/>
            <person name="Haas B."/>
            <person name="Henn M.R."/>
            <person name="Nusbaum C."/>
            <person name="Birren B."/>
        </authorList>
    </citation>
    <scope>NUCLEOTIDE SEQUENCE [LARGE SCALE GENOMIC DNA]</scope>
</reference>
<organism evidence="2 3">
    <name type="scientific">Loa loa</name>
    <name type="common">Eye worm</name>
    <name type="synonym">Filaria loa</name>
    <dbReference type="NCBI Taxonomy" id="7209"/>
    <lineage>
        <taxon>Eukaryota</taxon>
        <taxon>Metazoa</taxon>
        <taxon>Ecdysozoa</taxon>
        <taxon>Nematoda</taxon>
        <taxon>Chromadorea</taxon>
        <taxon>Rhabditida</taxon>
        <taxon>Spirurina</taxon>
        <taxon>Spiruromorpha</taxon>
        <taxon>Filarioidea</taxon>
        <taxon>Onchocercidae</taxon>
        <taxon>Loa</taxon>
    </lineage>
</organism>
<keyword evidence="2" id="KW-1185">Reference proteome</keyword>
<keyword evidence="1" id="KW-1133">Transmembrane helix</keyword>
<dbReference type="GO" id="GO:0005783">
    <property type="term" value="C:endoplasmic reticulum"/>
    <property type="evidence" value="ECO:0007669"/>
    <property type="project" value="TreeGrafter"/>
</dbReference>
<proteinExistence type="predicted"/>
<dbReference type="WBParaSite" id="EN70_1439">
    <property type="protein sequence ID" value="EN70_1439"/>
    <property type="gene ID" value="EN70_1439"/>
</dbReference>
<dbReference type="eggNOG" id="KOG3317">
    <property type="taxonomic scope" value="Eukaryota"/>
</dbReference>
<evidence type="ECO:0000313" key="2">
    <source>
        <dbReference type="Proteomes" id="UP000095285"/>
    </source>
</evidence>
<protein>
    <submittedName>
        <fullName evidence="3">Translocon-associated protein subunit beta</fullName>
    </submittedName>
</protein>
<evidence type="ECO:0000313" key="3">
    <source>
        <dbReference type="WBParaSite" id="EN70_1439"/>
    </source>
</evidence>
<accession>A0A1I7VDS0</accession>
<keyword evidence="1" id="KW-0472">Membrane</keyword>
<reference evidence="3" key="2">
    <citation type="submission" date="2016-11" db="UniProtKB">
        <authorList>
            <consortium name="WormBaseParasite"/>
        </authorList>
    </citation>
    <scope>IDENTIFICATION</scope>
</reference>
<dbReference type="Proteomes" id="UP000095285">
    <property type="component" value="Unassembled WGS sequence"/>
</dbReference>
<feature type="transmembrane region" description="Helical" evidence="1">
    <location>
        <begin position="237"/>
        <end position="259"/>
    </location>
</feature>
<dbReference type="PANTHER" id="PTHR12861">
    <property type="entry name" value="TRANSLOCON-ASSOCIATED PROTEIN, BETA SUBUNIT PRECURSOR TRAP-BETA SIGNAL SEQUENCE RECEPTOR BETA SUBUNIT"/>
    <property type="match status" value="1"/>
</dbReference>
<evidence type="ECO:0000256" key="1">
    <source>
        <dbReference type="SAM" id="Phobius"/>
    </source>
</evidence>
<name>A0A1I7VDS0_LOALO</name>
<dbReference type="STRING" id="7209.A0A1I7VDS0"/>
<dbReference type="Pfam" id="PF05753">
    <property type="entry name" value="TRAP_beta"/>
    <property type="match status" value="1"/>
</dbReference>
<keyword evidence="1" id="KW-0812">Transmembrane</keyword>
<sequence>MAIDSSQSEKSCPFQTEVVQPPHETQRHFESSSCSSYLHFATCFMNTLRLEEVEGRRCCINARCKGYVRCGAVDRAAFLMDIMRWELLAFLMLYVNIVCGEDTDINDSAHIVASKFTLSQYAVEGMDYVIDYRLYNVGEKAALRVTLDDRDGFPTQAFDVIRGLLQVRWERIGPGNNVSHSVVVRPRAVGAFNYSSAQITYYPTEDAKEVRVSYTTAPGEGYIYRRKDYDRKFSAKVGVWLIFLMLVAPSTIIPFALWYKSKAKYDQETPSKKSK</sequence>
<dbReference type="PANTHER" id="PTHR12861:SF3">
    <property type="entry name" value="TRANSLOCON-ASSOCIATED PROTEIN SUBUNIT BETA"/>
    <property type="match status" value="1"/>
</dbReference>
<dbReference type="AlphaFoldDB" id="A0A1I7VDS0"/>